<evidence type="ECO:0000256" key="11">
    <source>
        <dbReference type="ARBA" id="ARBA00023242"/>
    </source>
</evidence>
<reference evidence="19" key="1">
    <citation type="journal article" date="2016" name="Nature">
        <title>The genome of the seagrass Zostera marina reveals angiosperm adaptation to the sea.</title>
        <authorList>
            <person name="Olsen J.L."/>
            <person name="Rouze P."/>
            <person name="Verhelst B."/>
            <person name="Lin Y.-C."/>
            <person name="Bayer T."/>
            <person name="Collen J."/>
            <person name="Dattolo E."/>
            <person name="De Paoli E."/>
            <person name="Dittami S."/>
            <person name="Maumus F."/>
            <person name="Michel G."/>
            <person name="Kersting A."/>
            <person name="Lauritano C."/>
            <person name="Lohaus R."/>
            <person name="Toepel M."/>
            <person name="Tonon T."/>
            <person name="Vanneste K."/>
            <person name="Amirebrahimi M."/>
            <person name="Brakel J."/>
            <person name="Bostroem C."/>
            <person name="Chovatia M."/>
            <person name="Grimwood J."/>
            <person name="Jenkins J.W."/>
            <person name="Jueterbock A."/>
            <person name="Mraz A."/>
            <person name="Stam W.T."/>
            <person name="Tice H."/>
            <person name="Bornberg-Bauer E."/>
            <person name="Green P.J."/>
            <person name="Pearson G.A."/>
            <person name="Procaccini G."/>
            <person name="Duarte C.M."/>
            <person name="Schmutz J."/>
            <person name="Reusch T.B.H."/>
            <person name="Van de Peer Y."/>
        </authorList>
    </citation>
    <scope>NUCLEOTIDE SEQUENCE [LARGE SCALE GENOMIC DNA]</scope>
    <source>
        <strain evidence="19">cv. Finnish</strain>
    </source>
</reference>
<organism evidence="18 19">
    <name type="scientific">Zostera marina</name>
    <name type="common">Eelgrass</name>
    <dbReference type="NCBI Taxonomy" id="29655"/>
    <lineage>
        <taxon>Eukaryota</taxon>
        <taxon>Viridiplantae</taxon>
        <taxon>Streptophyta</taxon>
        <taxon>Embryophyta</taxon>
        <taxon>Tracheophyta</taxon>
        <taxon>Spermatophyta</taxon>
        <taxon>Magnoliopsida</taxon>
        <taxon>Liliopsida</taxon>
        <taxon>Zosteraceae</taxon>
        <taxon>Zostera</taxon>
    </lineage>
</organism>
<dbReference type="SUPFAM" id="SSF52113">
    <property type="entry name" value="BRCT domain"/>
    <property type="match status" value="1"/>
</dbReference>
<feature type="compositionally biased region" description="Basic and acidic residues" evidence="15">
    <location>
        <begin position="169"/>
        <end position="183"/>
    </location>
</feature>
<evidence type="ECO:0000256" key="3">
    <source>
        <dbReference type="ARBA" id="ARBA00004123"/>
    </source>
</evidence>
<dbReference type="PANTHER" id="PTHR23081:SF2">
    <property type="entry name" value="RNA POLYMERASE II C-TERMINAL DOMAIN PHOSPHATASE-LIKE 3"/>
    <property type="match status" value="1"/>
</dbReference>
<dbReference type="STRING" id="29655.A0A0K9PVW3"/>
<dbReference type="InterPro" id="IPR001357">
    <property type="entry name" value="BRCT_dom"/>
</dbReference>
<proteinExistence type="predicted"/>
<keyword evidence="19" id="KW-1185">Reference proteome</keyword>
<evidence type="ECO:0000313" key="19">
    <source>
        <dbReference type="Proteomes" id="UP000036987"/>
    </source>
</evidence>
<feature type="region of interest" description="Disordered" evidence="15">
    <location>
        <begin position="1"/>
        <end position="61"/>
    </location>
</feature>
<dbReference type="GO" id="GO:0046872">
    <property type="term" value="F:metal ion binding"/>
    <property type="evidence" value="ECO:0007669"/>
    <property type="project" value="UniProtKB-KW"/>
</dbReference>
<evidence type="ECO:0000256" key="9">
    <source>
        <dbReference type="ARBA" id="ARBA00023015"/>
    </source>
</evidence>
<keyword evidence="7" id="KW-0378">Hydrolase</keyword>
<feature type="compositionally biased region" description="Acidic residues" evidence="15">
    <location>
        <begin position="207"/>
        <end position="232"/>
    </location>
</feature>
<evidence type="ECO:0000259" key="17">
    <source>
        <dbReference type="PROSITE" id="PS50969"/>
    </source>
</evidence>
<dbReference type="InterPro" id="IPR039189">
    <property type="entry name" value="Fcp1"/>
</dbReference>
<protein>
    <recommendedName>
        <fullName evidence="4">protein-serine/threonine phosphatase</fullName>
        <ecNumber evidence="4">3.1.3.16</ecNumber>
    </recommendedName>
</protein>
<feature type="compositionally biased region" description="Polar residues" evidence="15">
    <location>
        <begin position="470"/>
        <end position="482"/>
    </location>
</feature>
<feature type="domain" description="BRCT" evidence="16">
    <location>
        <begin position="1143"/>
        <end position="1236"/>
    </location>
</feature>
<evidence type="ECO:0000256" key="13">
    <source>
        <dbReference type="ARBA" id="ARBA00048336"/>
    </source>
</evidence>
<dbReference type="InterPro" id="IPR057473">
    <property type="entry name" value="ARM_CPL3"/>
</dbReference>
<comment type="cofactor">
    <cofactor evidence="2">
        <name>Mg(2+)</name>
        <dbReference type="ChEBI" id="CHEBI:18420"/>
    </cofactor>
</comment>
<evidence type="ECO:0000256" key="2">
    <source>
        <dbReference type="ARBA" id="ARBA00001946"/>
    </source>
</evidence>
<evidence type="ECO:0000256" key="4">
    <source>
        <dbReference type="ARBA" id="ARBA00013081"/>
    </source>
</evidence>
<dbReference type="SMART" id="SM00292">
    <property type="entry name" value="BRCT"/>
    <property type="match status" value="1"/>
</dbReference>
<dbReference type="InterPro" id="IPR004274">
    <property type="entry name" value="FCP1_dom"/>
</dbReference>
<dbReference type="FunFam" id="3.40.50.1000:FF:000098">
    <property type="entry name" value="RNA polymerase II C-terminal domain phosphatase-like 3"/>
    <property type="match status" value="1"/>
</dbReference>
<dbReference type="SUPFAM" id="SSF56784">
    <property type="entry name" value="HAD-like"/>
    <property type="match status" value="1"/>
</dbReference>
<dbReference type="PROSITE" id="PS50969">
    <property type="entry name" value="FCP1"/>
    <property type="match status" value="1"/>
</dbReference>
<dbReference type="EC" id="3.1.3.16" evidence="4"/>
<evidence type="ECO:0000313" key="18">
    <source>
        <dbReference type="EMBL" id="KMZ73089.1"/>
    </source>
</evidence>
<evidence type="ECO:0000256" key="14">
    <source>
        <dbReference type="ARBA" id="ARBA00063107"/>
    </source>
</evidence>
<comment type="catalytic activity">
    <reaction evidence="12">
        <text>O-phospho-L-seryl-[protein] + H2O = L-seryl-[protein] + phosphate</text>
        <dbReference type="Rhea" id="RHEA:20629"/>
        <dbReference type="Rhea" id="RHEA-COMP:9863"/>
        <dbReference type="Rhea" id="RHEA-COMP:11604"/>
        <dbReference type="ChEBI" id="CHEBI:15377"/>
        <dbReference type="ChEBI" id="CHEBI:29999"/>
        <dbReference type="ChEBI" id="CHEBI:43474"/>
        <dbReference type="ChEBI" id="CHEBI:83421"/>
        <dbReference type="EC" id="3.1.3.16"/>
    </reaction>
</comment>
<dbReference type="Pfam" id="PF03031">
    <property type="entry name" value="NIF"/>
    <property type="match status" value="1"/>
</dbReference>
<dbReference type="PROSITE" id="PS50172">
    <property type="entry name" value="BRCT"/>
    <property type="match status" value="1"/>
</dbReference>
<gene>
    <name evidence="18" type="ORF">ZOSMA_154G00320</name>
</gene>
<dbReference type="Pfam" id="PF25505">
    <property type="entry name" value="ARM_CPL3"/>
    <property type="match status" value="1"/>
</dbReference>
<evidence type="ECO:0000256" key="15">
    <source>
        <dbReference type="SAM" id="MobiDB-lite"/>
    </source>
</evidence>
<dbReference type="Gene3D" id="3.40.50.10190">
    <property type="entry name" value="BRCT domain"/>
    <property type="match status" value="1"/>
</dbReference>
<dbReference type="InterPro" id="IPR023214">
    <property type="entry name" value="HAD_sf"/>
</dbReference>
<keyword evidence="5" id="KW-0678">Repressor</keyword>
<keyword evidence="10" id="KW-0804">Transcription</keyword>
<comment type="cofactor">
    <cofactor evidence="1">
        <name>Mn(2+)</name>
        <dbReference type="ChEBI" id="CHEBI:29035"/>
    </cofactor>
</comment>
<sequence length="1239" mass="139100">MMATPAKDIKPSADRDDGGGVRDYNSDSSIEEIPESSFKQRIGKGNPKPKPNPNLIGGEGGGTIFSHRTHRSVSTTNANNRAWKGGDAALHHSQQYPNINNTNFTSNLYNFAWAQAVQNKPLGFSNQPSAIVPSEHCIVLDDEQREEGELEEGEIGDLDSEELELQGECDSKDQNNDGEEKAENIMVVEEGSPRPIEDNNDGPEIIEVVEDDDSDDGGDNHDDDDDDDDEKMDDFDIRLITIIEELEILPEDVEKSFDDACSQMHKALEKLKKIVLDGPLDVVIQQAFIGVQTIHSVFLKRKEQHRYVFKRLLEYIERQKPKLFSSEQMKEIYSMLQSASPDHITDSIPLIETKQIFSRDSNGESTGLPLSKSCKLESLIIPKNRFEFKPLLDPRANHDEGSLPSPTHETAYPPLIQRSIYSGSNVTASQPTTCRREETSYGSKTAVYETDALRAVCSYQKKYDRISYLSENRLPSPTPSDESNNDKIDSHSEVSSITNNKTISSFGVDNSKNITSGFRPELHHSSYISNSDAKVSSKSRDPRLRIANLNTVNSQDFNKQPATIGCEASKNGFPGDIVMDSRKQNIMNGYSINCQSMKRQKYDCSGYTNPQMASIGKAGYLEKHNINTTLRTDNNHPMEVMGQGKLSNVNSDAYTRQDIHGHIKGENIQRKNIQSMDAVSKVSFPALLKEITTNPTMLIHLLKEQHRLTAEGQQKSANLNQDATNSMAVFSPNIYIKSSESEEKLDAKAQSIFQLTMSEAGKPRMKPRDPRRILHNNMVKKIESLGSESVPSLNANGRDSIIVREQGEKQQISGMPSQTQSIQDITSQFVNNKKNVVDTMSTKQNNPAVAFHPINSQPVSKSANNASSIQRSTEVSMPATSQLPNQWGDVDYLLDGYDDKQKAAIQRERARRIEEQSKMFNARKLCLVLDLDHTLLNSAKFVEVDQFHDEILRTKEEQDRDQPQRHLYRFQHMAMWTKLRPGVWNFLEKASKLFELHLYTMGNNVYATEMAKILDPKGALFAGRVISKGDDGDSPDGDDRLPKSKDLDGVLGMESAVVIIDDSIRVWPHHKLNLIVVERYMYFPSSRRQFGLPGPSLLEIDRDERPEDGSLASSLAVIERIHQNFFSRPSLNNVDVRNILAAEQHKILGGCRIVFSRIFPVGEINPQRHPLWQTAEQFGAICTNQLDDQVTHVVTNSPGTNKVNWALSMGKFVVYPGWVESSALLYRRASEHDFSVSKL</sequence>
<keyword evidence="9" id="KW-0805">Transcription regulation</keyword>
<comment type="caution">
    <text evidence="18">The sequence shown here is derived from an EMBL/GenBank/DDBJ whole genome shotgun (WGS) entry which is preliminary data.</text>
</comment>
<evidence type="ECO:0000256" key="12">
    <source>
        <dbReference type="ARBA" id="ARBA00047761"/>
    </source>
</evidence>
<dbReference type="InterPro" id="IPR011947">
    <property type="entry name" value="FCP1_euk"/>
</dbReference>
<feature type="compositionally biased region" description="Basic and acidic residues" evidence="15">
    <location>
        <begin position="7"/>
        <end position="20"/>
    </location>
</feature>
<evidence type="ECO:0000256" key="5">
    <source>
        <dbReference type="ARBA" id="ARBA00022491"/>
    </source>
</evidence>
<dbReference type="CDD" id="cd17729">
    <property type="entry name" value="BRCT_CTDP1"/>
    <property type="match status" value="1"/>
</dbReference>
<name>A0A0K9PVW3_ZOSMR</name>
<keyword evidence="6" id="KW-0479">Metal-binding</keyword>
<dbReference type="CDD" id="cd07521">
    <property type="entry name" value="HAD_FCP1-like"/>
    <property type="match status" value="1"/>
</dbReference>
<dbReference type="AlphaFoldDB" id="A0A0K9PVW3"/>
<evidence type="ECO:0000256" key="6">
    <source>
        <dbReference type="ARBA" id="ARBA00022723"/>
    </source>
</evidence>
<feature type="domain" description="FCP1 homology" evidence="17">
    <location>
        <begin position="920"/>
        <end position="1100"/>
    </location>
</feature>
<comment type="catalytic activity">
    <reaction evidence="13">
        <text>O-phospho-L-threonyl-[protein] + H2O = L-threonyl-[protein] + phosphate</text>
        <dbReference type="Rhea" id="RHEA:47004"/>
        <dbReference type="Rhea" id="RHEA-COMP:11060"/>
        <dbReference type="Rhea" id="RHEA-COMP:11605"/>
        <dbReference type="ChEBI" id="CHEBI:15377"/>
        <dbReference type="ChEBI" id="CHEBI:30013"/>
        <dbReference type="ChEBI" id="CHEBI:43474"/>
        <dbReference type="ChEBI" id="CHEBI:61977"/>
        <dbReference type="EC" id="3.1.3.16"/>
    </reaction>
</comment>
<dbReference type="InterPro" id="IPR036420">
    <property type="entry name" value="BRCT_dom_sf"/>
</dbReference>
<dbReference type="Proteomes" id="UP000036987">
    <property type="component" value="Unassembled WGS sequence"/>
</dbReference>
<dbReference type="SMART" id="SM00577">
    <property type="entry name" value="CPDc"/>
    <property type="match status" value="1"/>
</dbReference>
<evidence type="ECO:0000256" key="8">
    <source>
        <dbReference type="ARBA" id="ARBA00022884"/>
    </source>
</evidence>
<dbReference type="GO" id="GO:0003723">
    <property type="term" value="F:RNA binding"/>
    <property type="evidence" value="ECO:0007669"/>
    <property type="project" value="UniProtKB-KW"/>
</dbReference>
<comment type="subcellular location">
    <subcellularLocation>
        <location evidence="3">Nucleus</location>
    </subcellularLocation>
</comment>
<dbReference type="EMBL" id="LFYR01000604">
    <property type="protein sequence ID" value="KMZ73089.1"/>
    <property type="molecule type" value="Genomic_DNA"/>
</dbReference>
<keyword evidence="8" id="KW-0694">RNA-binding</keyword>
<dbReference type="Gene3D" id="3.40.50.1000">
    <property type="entry name" value="HAD superfamily/HAD-like"/>
    <property type="match status" value="1"/>
</dbReference>
<dbReference type="GO" id="GO:0008420">
    <property type="term" value="F:RNA polymerase II CTD heptapeptide repeat phosphatase activity"/>
    <property type="evidence" value="ECO:0000318"/>
    <property type="project" value="GO_Central"/>
</dbReference>
<evidence type="ECO:0000256" key="7">
    <source>
        <dbReference type="ARBA" id="ARBA00022801"/>
    </source>
</evidence>
<dbReference type="Pfam" id="PF00533">
    <property type="entry name" value="BRCT"/>
    <property type="match status" value="1"/>
</dbReference>
<dbReference type="GO" id="GO:0005634">
    <property type="term" value="C:nucleus"/>
    <property type="evidence" value="ECO:0007669"/>
    <property type="project" value="UniProtKB-SubCell"/>
</dbReference>
<dbReference type="OMA" id="MRDLYKY"/>
<accession>A0A0K9PVW3</accession>
<dbReference type="InterPro" id="IPR036412">
    <property type="entry name" value="HAD-like_sf"/>
</dbReference>
<evidence type="ECO:0000259" key="16">
    <source>
        <dbReference type="PROSITE" id="PS50172"/>
    </source>
</evidence>
<comment type="subunit">
    <text evidence="14">Interacts with RAP74.</text>
</comment>
<dbReference type="NCBIfam" id="TIGR02250">
    <property type="entry name" value="FCP1_euk"/>
    <property type="match status" value="1"/>
</dbReference>
<dbReference type="OrthoDB" id="10249888at2759"/>
<dbReference type="GO" id="GO:0009651">
    <property type="term" value="P:response to salt stress"/>
    <property type="evidence" value="ECO:0007669"/>
    <property type="project" value="UniProtKB-ARBA"/>
</dbReference>
<evidence type="ECO:0000256" key="1">
    <source>
        <dbReference type="ARBA" id="ARBA00001936"/>
    </source>
</evidence>
<dbReference type="FunFam" id="3.40.50.10190:FF:000014">
    <property type="entry name" value="RNA polymerase II C-terminal domain phosphatase-like 3"/>
    <property type="match status" value="1"/>
</dbReference>
<dbReference type="PANTHER" id="PTHR23081">
    <property type="entry name" value="RNA POLYMERASE II CTD PHOSPHATASE"/>
    <property type="match status" value="1"/>
</dbReference>
<keyword evidence="11" id="KW-0539">Nucleus</keyword>
<feature type="region of interest" description="Disordered" evidence="15">
    <location>
        <begin position="470"/>
        <end position="496"/>
    </location>
</feature>
<evidence type="ECO:0000256" key="10">
    <source>
        <dbReference type="ARBA" id="ARBA00023163"/>
    </source>
</evidence>
<feature type="region of interest" description="Disordered" evidence="15">
    <location>
        <begin position="168"/>
        <end position="232"/>
    </location>
</feature>